<comment type="subcellular location">
    <subcellularLocation>
        <location evidence="1 7 8">Cytoplasm</location>
    </subcellularLocation>
</comment>
<keyword evidence="12" id="KW-1185">Reference proteome</keyword>
<dbReference type="GO" id="GO:0008360">
    <property type="term" value="P:regulation of cell shape"/>
    <property type="evidence" value="ECO:0007669"/>
    <property type="project" value="UniProtKB-KW"/>
</dbReference>
<evidence type="ECO:0000256" key="7">
    <source>
        <dbReference type="HAMAP-Rule" id="MF_00639"/>
    </source>
</evidence>
<gene>
    <name evidence="7" type="primary">murD</name>
    <name evidence="11" type="ORF">SAMN05216326_10477</name>
</gene>
<evidence type="ECO:0000256" key="1">
    <source>
        <dbReference type="ARBA" id="ARBA00004496"/>
    </source>
</evidence>
<keyword evidence="3 7" id="KW-0963">Cytoplasm</keyword>
<dbReference type="NCBIfam" id="TIGR01087">
    <property type="entry name" value="murD"/>
    <property type="match status" value="1"/>
</dbReference>
<keyword evidence="5 7" id="KW-0547">Nucleotide-binding</keyword>
<dbReference type="Gene3D" id="3.40.1190.10">
    <property type="entry name" value="Mur-like, catalytic domain"/>
    <property type="match status" value="1"/>
</dbReference>
<evidence type="ECO:0000256" key="2">
    <source>
        <dbReference type="ARBA" id="ARBA00004752"/>
    </source>
</evidence>
<evidence type="ECO:0000259" key="9">
    <source>
        <dbReference type="Pfam" id="PF02875"/>
    </source>
</evidence>
<dbReference type="Pfam" id="PF08245">
    <property type="entry name" value="Mur_ligase_M"/>
    <property type="match status" value="1"/>
</dbReference>
<dbReference type="OrthoDB" id="9809796at2"/>
<comment type="similarity">
    <text evidence="7">Belongs to the MurCDEF family.</text>
</comment>
<dbReference type="EMBL" id="FOIA01000004">
    <property type="protein sequence ID" value="SES81340.1"/>
    <property type="molecule type" value="Genomic_DNA"/>
</dbReference>
<dbReference type="Gene3D" id="3.40.50.720">
    <property type="entry name" value="NAD(P)-binding Rossmann-like Domain"/>
    <property type="match status" value="1"/>
</dbReference>
<keyword evidence="6 7" id="KW-0067">ATP-binding</keyword>
<comment type="function">
    <text evidence="7 8">Cell wall formation. Catalyzes the addition of glutamate to the nucleotide precursor UDP-N-acetylmuramoyl-L-alanine (UMA).</text>
</comment>
<dbReference type="SUPFAM" id="SSF51984">
    <property type="entry name" value="MurCD N-terminal domain"/>
    <property type="match status" value="1"/>
</dbReference>
<evidence type="ECO:0000259" key="10">
    <source>
        <dbReference type="Pfam" id="PF08245"/>
    </source>
</evidence>
<dbReference type="InterPro" id="IPR005762">
    <property type="entry name" value="MurD"/>
</dbReference>
<reference evidence="12" key="1">
    <citation type="submission" date="2016-10" db="EMBL/GenBank/DDBJ databases">
        <authorList>
            <person name="Varghese N."/>
            <person name="Submissions S."/>
        </authorList>
    </citation>
    <scope>NUCLEOTIDE SEQUENCE [LARGE SCALE GENOMIC DNA]</scope>
    <source>
        <strain evidence="12">Nm71</strain>
    </source>
</reference>
<keyword evidence="7 8" id="KW-0132">Cell division</keyword>
<evidence type="ECO:0000313" key="12">
    <source>
        <dbReference type="Proteomes" id="UP000199345"/>
    </source>
</evidence>
<dbReference type="SUPFAM" id="SSF53623">
    <property type="entry name" value="MurD-like peptide ligases, catalytic domain"/>
    <property type="match status" value="1"/>
</dbReference>
<dbReference type="EC" id="6.3.2.9" evidence="7 8"/>
<accession>A0A1H9ZKL7</accession>
<evidence type="ECO:0000256" key="3">
    <source>
        <dbReference type="ARBA" id="ARBA00022490"/>
    </source>
</evidence>
<protein>
    <recommendedName>
        <fullName evidence="7 8">UDP-N-acetylmuramoylalanine--D-glutamate ligase</fullName>
        <ecNumber evidence="7 8">6.3.2.9</ecNumber>
    </recommendedName>
    <alternativeName>
        <fullName evidence="7">D-glutamic acid-adding enzyme</fullName>
    </alternativeName>
    <alternativeName>
        <fullName evidence="7">UDP-N-acetylmuramoyl-L-alanyl-D-glutamate synthetase</fullName>
    </alternativeName>
</protein>
<dbReference type="PANTHER" id="PTHR43692">
    <property type="entry name" value="UDP-N-ACETYLMURAMOYLALANINE--D-GLUTAMATE LIGASE"/>
    <property type="match status" value="1"/>
</dbReference>
<feature type="domain" description="Mur ligase central" evidence="10">
    <location>
        <begin position="118"/>
        <end position="300"/>
    </location>
</feature>
<keyword evidence="7 8" id="KW-0133">Cell shape</keyword>
<name>A0A1H9ZKL7_9PROT</name>
<dbReference type="GO" id="GO:0005737">
    <property type="term" value="C:cytoplasm"/>
    <property type="evidence" value="ECO:0007669"/>
    <property type="project" value="UniProtKB-SubCell"/>
</dbReference>
<dbReference type="GO" id="GO:0051301">
    <property type="term" value="P:cell division"/>
    <property type="evidence" value="ECO:0007669"/>
    <property type="project" value="UniProtKB-KW"/>
</dbReference>
<organism evidence="11 12">
    <name type="scientific">Nitrosomonas marina</name>
    <dbReference type="NCBI Taxonomy" id="917"/>
    <lineage>
        <taxon>Bacteria</taxon>
        <taxon>Pseudomonadati</taxon>
        <taxon>Pseudomonadota</taxon>
        <taxon>Betaproteobacteria</taxon>
        <taxon>Nitrosomonadales</taxon>
        <taxon>Nitrosomonadaceae</taxon>
        <taxon>Nitrosomonas</taxon>
    </lineage>
</organism>
<evidence type="ECO:0000256" key="5">
    <source>
        <dbReference type="ARBA" id="ARBA00022741"/>
    </source>
</evidence>
<feature type="domain" description="Mur ligase C-terminal" evidence="9">
    <location>
        <begin position="323"/>
        <end position="436"/>
    </location>
</feature>
<dbReference type="AlphaFoldDB" id="A0A1H9ZKL7"/>
<dbReference type="HAMAP" id="MF_00639">
    <property type="entry name" value="MurD"/>
    <property type="match status" value="1"/>
</dbReference>
<dbReference type="InterPro" id="IPR036615">
    <property type="entry name" value="Mur_ligase_C_dom_sf"/>
</dbReference>
<dbReference type="GO" id="GO:0005524">
    <property type="term" value="F:ATP binding"/>
    <property type="evidence" value="ECO:0007669"/>
    <property type="project" value="UniProtKB-UniRule"/>
</dbReference>
<keyword evidence="7 8" id="KW-0573">Peptidoglycan synthesis</keyword>
<dbReference type="InterPro" id="IPR004101">
    <property type="entry name" value="Mur_ligase_C"/>
</dbReference>
<dbReference type="SUPFAM" id="SSF53244">
    <property type="entry name" value="MurD-like peptide ligases, peptide-binding domain"/>
    <property type="match status" value="1"/>
</dbReference>
<keyword evidence="7 8" id="KW-0961">Cell wall biogenesis/degradation</keyword>
<sequence length="471" mass="50811">MNLKGRHVLVLGMGETGLSITKWMIRQNAKVRVADSRCNPPNTAVLENMKPGVEIFRGAFDEKIFDGIELIAMSPGVPMADPFVQQAIARGVPVVGDMTLFQWALNQSGIVNSRIIAITGTNGKTTVTAMVGAMLIQAGYDVEVAGNIGPAVLDALMLRLDSGKLPDLWVLEVSSFQLELTAHLNADAATVLNLSEDHLDRYAHIQDYANAKARIFKHEQHGAGIQVLNRDDVGSMAMVSMEKRQLTFGLSEPETPMDFGIVRSHGDDWMAEGDVLLMRTSELGVNGSHNAANALAALALCRALNVPADPLVNSLREFRGLPHRMEKVASFNAVTFIDDSKSTNVGATIAALNGLPQKVVLIAGGDGKGQDFSALHAVVAAQARAVILLGRDAGMIAEAIDGCRVPVLRAATMQEAVQKGFLLAQKYDVVLLSPACASFDMFRNYVHRAEVFVAAVRDLETRMCDFGEKRH</sequence>
<evidence type="ECO:0000313" key="11">
    <source>
        <dbReference type="EMBL" id="SES81340.1"/>
    </source>
</evidence>
<dbReference type="UniPathway" id="UPA00219"/>
<comment type="pathway">
    <text evidence="2 7 8">Cell wall biogenesis; peptidoglycan biosynthesis.</text>
</comment>
<keyword evidence="4 7" id="KW-0436">Ligase</keyword>
<evidence type="ECO:0000256" key="4">
    <source>
        <dbReference type="ARBA" id="ARBA00022598"/>
    </source>
</evidence>
<dbReference type="GO" id="GO:0071555">
    <property type="term" value="P:cell wall organization"/>
    <property type="evidence" value="ECO:0007669"/>
    <property type="project" value="UniProtKB-KW"/>
</dbReference>
<feature type="binding site" evidence="7">
    <location>
        <begin position="120"/>
        <end position="126"/>
    </location>
    <ligand>
        <name>ATP</name>
        <dbReference type="ChEBI" id="CHEBI:30616"/>
    </ligand>
</feature>
<dbReference type="GO" id="GO:0008764">
    <property type="term" value="F:UDP-N-acetylmuramoylalanine-D-glutamate ligase activity"/>
    <property type="evidence" value="ECO:0007669"/>
    <property type="project" value="UniProtKB-UniRule"/>
</dbReference>
<dbReference type="PANTHER" id="PTHR43692:SF1">
    <property type="entry name" value="UDP-N-ACETYLMURAMOYLALANINE--D-GLUTAMATE LIGASE"/>
    <property type="match status" value="1"/>
</dbReference>
<dbReference type="Gene3D" id="3.90.190.20">
    <property type="entry name" value="Mur ligase, C-terminal domain"/>
    <property type="match status" value="1"/>
</dbReference>
<dbReference type="InterPro" id="IPR036565">
    <property type="entry name" value="Mur-like_cat_sf"/>
</dbReference>
<keyword evidence="7 8" id="KW-0131">Cell cycle</keyword>
<dbReference type="GO" id="GO:0009252">
    <property type="term" value="P:peptidoglycan biosynthetic process"/>
    <property type="evidence" value="ECO:0007669"/>
    <property type="project" value="UniProtKB-UniRule"/>
</dbReference>
<evidence type="ECO:0000256" key="6">
    <source>
        <dbReference type="ARBA" id="ARBA00022840"/>
    </source>
</evidence>
<comment type="catalytic activity">
    <reaction evidence="7 8">
        <text>UDP-N-acetyl-alpha-D-muramoyl-L-alanine + D-glutamate + ATP = UDP-N-acetyl-alpha-D-muramoyl-L-alanyl-D-glutamate + ADP + phosphate + H(+)</text>
        <dbReference type="Rhea" id="RHEA:16429"/>
        <dbReference type="ChEBI" id="CHEBI:15378"/>
        <dbReference type="ChEBI" id="CHEBI:29986"/>
        <dbReference type="ChEBI" id="CHEBI:30616"/>
        <dbReference type="ChEBI" id="CHEBI:43474"/>
        <dbReference type="ChEBI" id="CHEBI:83898"/>
        <dbReference type="ChEBI" id="CHEBI:83900"/>
        <dbReference type="ChEBI" id="CHEBI:456216"/>
        <dbReference type="EC" id="6.3.2.9"/>
    </reaction>
</comment>
<dbReference type="Pfam" id="PF21799">
    <property type="entry name" value="MurD-like_N"/>
    <property type="match status" value="1"/>
</dbReference>
<evidence type="ECO:0000256" key="8">
    <source>
        <dbReference type="RuleBase" id="RU003664"/>
    </source>
</evidence>
<dbReference type="Proteomes" id="UP000199345">
    <property type="component" value="Unassembled WGS sequence"/>
</dbReference>
<dbReference type="Pfam" id="PF02875">
    <property type="entry name" value="Mur_ligase_C"/>
    <property type="match status" value="1"/>
</dbReference>
<proteinExistence type="inferred from homology"/>
<dbReference type="RefSeq" id="WP_090656387.1">
    <property type="nucleotide sequence ID" value="NZ_FOIA01000004.1"/>
</dbReference>
<dbReference type="InterPro" id="IPR013221">
    <property type="entry name" value="Mur_ligase_cen"/>
</dbReference>